<keyword evidence="4" id="KW-0808">Transferase</keyword>
<dbReference type="Gene3D" id="3.30.160.60">
    <property type="entry name" value="Classic Zinc Finger"/>
    <property type="match status" value="6"/>
</dbReference>
<feature type="domain" description="C2H2-type" evidence="17">
    <location>
        <begin position="1453"/>
        <end position="1480"/>
    </location>
</feature>
<keyword evidence="13" id="KW-0539">Nucleus</keyword>
<feature type="domain" description="C2H2-type" evidence="17">
    <location>
        <begin position="1922"/>
        <end position="1949"/>
    </location>
</feature>
<protein>
    <recommendedName>
        <fullName evidence="21">Histone-lysine N-methyltransferase PRDM6</fullName>
    </recommendedName>
</protein>
<dbReference type="GO" id="GO:0042054">
    <property type="term" value="F:histone methyltransferase activity"/>
    <property type="evidence" value="ECO:0007669"/>
    <property type="project" value="InterPro"/>
</dbReference>
<keyword evidence="6" id="KW-0479">Metal-binding</keyword>
<dbReference type="SUPFAM" id="SSF49562">
    <property type="entry name" value="C2 domain (Calcium/lipid-binding domain, CaLB)"/>
    <property type="match status" value="1"/>
</dbReference>
<feature type="domain" description="C2H2-type" evidence="17">
    <location>
        <begin position="1397"/>
        <end position="1424"/>
    </location>
</feature>
<dbReference type="SMART" id="SM00317">
    <property type="entry name" value="SET"/>
    <property type="match status" value="2"/>
</dbReference>
<comment type="similarity">
    <text evidence="2">Belongs to the krueppel C2H2-type zinc-finger protein family.</text>
</comment>
<keyword evidence="9" id="KW-0862">Zinc</keyword>
<evidence type="ECO:0000256" key="7">
    <source>
        <dbReference type="ARBA" id="ARBA00022737"/>
    </source>
</evidence>
<dbReference type="InterPro" id="IPR046341">
    <property type="entry name" value="SET_dom_sf"/>
</dbReference>
<feature type="domain" description="C2H2-type" evidence="17">
    <location>
        <begin position="1894"/>
        <end position="1921"/>
    </location>
</feature>
<dbReference type="PANTHER" id="PTHR21574">
    <property type="entry name" value="CENTROSOMAL PROTEIN OF 120 KDA"/>
    <property type="match status" value="1"/>
</dbReference>
<evidence type="ECO:0000256" key="3">
    <source>
        <dbReference type="ARBA" id="ARBA00022603"/>
    </source>
</evidence>
<dbReference type="GO" id="GO:0032259">
    <property type="term" value="P:methylation"/>
    <property type="evidence" value="ECO:0007669"/>
    <property type="project" value="UniProtKB-KW"/>
</dbReference>
<feature type="domain" description="SET" evidence="18">
    <location>
        <begin position="1166"/>
        <end position="1282"/>
    </location>
</feature>
<feature type="domain" description="C2H2-type" evidence="17">
    <location>
        <begin position="1978"/>
        <end position="1999"/>
    </location>
</feature>
<feature type="region of interest" description="Disordered" evidence="15">
    <location>
        <begin position="315"/>
        <end position="468"/>
    </location>
</feature>
<dbReference type="GO" id="GO:0005813">
    <property type="term" value="C:centrosome"/>
    <property type="evidence" value="ECO:0007669"/>
    <property type="project" value="TreeGrafter"/>
</dbReference>
<keyword evidence="7" id="KW-0677">Repeat</keyword>
<feature type="compositionally biased region" description="Low complexity" evidence="15">
    <location>
        <begin position="1806"/>
        <end position="1817"/>
    </location>
</feature>
<dbReference type="GO" id="GO:0003677">
    <property type="term" value="F:DNA binding"/>
    <property type="evidence" value="ECO:0007669"/>
    <property type="project" value="UniProtKB-KW"/>
</dbReference>
<dbReference type="Pfam" id="PF00096">
    <property type="entry name" value="zf-C2H2"/>
    <property type="match status" value="5"/>
</dbReference>
<feature type="region of interest" description="Disordered" evidence="15">
    <location>
        <begin position="1356"/>
        <end position="1382"/>
    </location>
</feature>
<evidence type="ECO:0000259" key="16">
    <source>
        <dbReference type="PROSITE" id="PS50004"/>
    </source>
</evidence>
<feature type="region of interest" description="Disordered" evidence="15">
    <location>
        <begin position="1849"/>
        <end position="1878"/>
    </location>
</feature>
<feature type="compositionally biased region" description="Polar residues" evidence="15">
    <location>
        <begin position="335"/>
        <end position="351"/>
    </location>
</feature>
<feature type="domain" description="C2" evidence="16">
    <location>
        <begin position="1"/>
        <end position="111"/>
    </location>
</feature>
<keyword evidence="3" id="KW-0489">Methyltransferase</keyword>
<keyword evidence="20" id="KW-1185">Reference proteome</keyword>
<dbReference type="GO" id="GO:0005634">
    <property type="term" value="C:nucleus"/>
    <property type="evidence" value="ECO:0007669"/>
    <property type="project" value="UniProtKB-SubCell"/>
</dbReference>
<evidence type="ECO:0000256" key="8">
    <source>
        <dbReference type="ARBA" id="ARBA00022771"/>
    </source>
</evidence>
<dbReference type="SUPFAM" id="SSF57667">
    <property type="entry name" value="beta-beta-alpha zinc fingers"/>
    <property type="match status" value="4"/>
</dbReference>
<feature type="compositionally biased region" description="Low complexity" evidence="15">
    <location>
        <begin position="647"/>
        <end position="659"/>
    </location>
</feature>
<dbReference type="PROSITE" id="PS50280">
    <property type="entry name" value="SET"/>
    <property type="match status" value="2"/>
</dbReference>
<dbReference type="FunFam" id="3.30.160.60:FF:000446">
    <property type="entry name" value="Zinc finger protein"/>
    <property type="match status" value="1"/>
</dbReference>
<dbReference type="PROSITE" id="PS00028">
    <property type="entry name" value="ZINC_FINGER_C2H2_1"/>
    <property type="match status" value="4"/>
</dbReference>
<keyword evidence="11" id="KW-0238">DNA-binding</keyword>
<dbReference type="Pfam" id="PF21549">
    <property type="entry name" value="PRDM2_PR"/>
    <property type="match status" value="2"/>
</dbReference>
<gene>
    <name evidence="19" type="ORF">PMEA_00018654</name>
</gene>
<evidence type="ECO:0000256" key="5">
    <source>
        <dbReference type="ARBA" id="ARBA00022691"/>
    </source>
</evidence>
<dbReference type="InterPro" id="IPR036236">
    <property type="entry name" value="Znf_C2H2_sf"/>
</dbReference>
<comment type="subcellular location">
    <subcellularLocation>
        <location evidence="1">Nucleus</location>
    </subcellularLocation>
</comment>
<dbReference type="PROSITE" id="PS50157">
    <property type="entry name" value="ZINC_FINGER_C2H2_2"/>
    <property type="match status" value="8"/>
</dbReference>
<keyword evidence="8 14" id="KW-0863">Zinc-finger</keyword>
<dbReference type="Pfam" id="PF12416">
    <property type="entry name" value="DUF3668"/>
    <property type="match status" value="1"/>
</dbReference>
<evidence type="ECO:0000256" key="4">
    <source>
        <dbReference type="ARBA" id="ARBA00022679"/>
    </source>
</evidence>
<evidence type="ECO:0000256" key="14">
    <source>
        <dbReference type="PROSITE-ProRule" id="PRU00042"/>
    </source>
</evidence>
<dbReference type="SUPFAM" id="SSF82199">
    <property type="entry name" value="SET domain"/>
    <property type="match status" value="2"/>
</dbReference>
<feature type="region of interest" description="Disordered" evidence="15">
    <location>
        <begin position="1786"/>
        <end position="1830"/>
    </location>
</feature>
<dbReference type="InterPro" id="IPR013087">
    <property type="entry name" value="Znf_C2H2_type"/>
</dbReference>
<feature type="domain" description="C2H2-type" evidence="17">
    <location>
        <begin position="1425"/>
        <end position="1452"/>
    </location>
</feature>
<dbReference type="InterPro" id="IPR001214">
    <property type="entry name" value="SET_dom"/>
</dbReference>
<feature type="region of interest" description="Disordered" evidence="15">
    <location>
        <begin position="133"/>
        <end position="165"/>
    </location>
</feature>
<evidence type="ECO:0000256" key="6">
    <source>
        <dbReference type="ARBA" id="ARBA00022723"/>
    </source>
</evidence>
<dbReference type="Pfam" id="PF00168">
    <property type="entry name" value="C2"/>
    <property type="match status" value="1"/>
</dbReference>
<dbReference type="InterPro" id="IPR035892">
    <property type="entry name" value="C2_domain_sf"/>
</dbReference>
<dbReference type="InterPro" id="IPR022136">
    <property type="entry name" value="DUF3668"/>
</dbReference>
<evidence type="ECO:0000256" key="13">
    <source>
        <dbReference type="ARBA" id="ARBA00023242"/>
    </source>
</evidence>
<dbReference type="GO" id="GO:1903724">
    <property type="term" value="P:positive regulation of centriole elongation"/>
    <property type="evidence" value="ECO:0007669"/>
    <property type="project" value="TreeGrafter"/>
</dbReference>
<dbReference type="SMART" id="SM00355">
    <property type="entry name" value="ZnF_C2H2"/>
    <property type="match status" value="8"/>
</dbReference>
<feature type="domain" description="C2H2-type" evidence="17">
    <location>
        <begin position="1950"/>
        <end position="1977"/>
    </location>
</feature>
<evidence type="ECO:0000259" key="18">
    <source>
        <dbReference type="PROSITE" id="PS50280"/>
    </source>
</evidence>
<dbReference type="PANTHER" id="PTHR21574:SF0">
    <property type="entry name" value="CENTROSOMAL PROTEIN OF 120 KDA"/>
    <property type="match status" value="1"/>
</dbReference>
<dbReference type="Gene3D" id="2.60.40.150">
    <property type="entry name" value="C2 domain"/>
    <property type="match status" value="1"/>
</dbReference>
<dbReference type="EMBL" id="CALNXJ010000032">
    <property type="protein sequence ID" value="CAH3138904.1"/>
    <property type="molecule type" value="Genomic_DNA"/>
</dbReference>
<feature type="domain" description="SET" evidence="18">
    <location>
        <begin position="1631"/>
        <end position="1745"/>
    </location>
</feature>
<evidence type="ECO:0000313" key="19">
    <source>
        <dbReference type="EMBL" id="CAH3138904.1"/>
    </source>
</evidence>
<dbReference type="FunFam" id="3.30.160.60:FF:000325">
    <property type="entry name" value="ZFP90 zinc finger protein"/>
    <property type="match status" value="1"/>
</dbReference>
<dbReference type="PROSITE" id="PS50004">
    <property type="entry name" value="C2"/>
    <property type="match status" value="2"/>
</dbReference>
<feature type="domain" description="C2" evidence="16">
    <location>
        <begin position="463"/>
        <end position="592"/>
    </location>
</feature>
<dbReference type="InterPro" id="IPR044417">
    <property type="entry name" value="PRDM7_9_PR-SET"/>
</dbReference>
<evidence type="ECO:0000256" key="1">
    <source>
        <dbReference type="ARBA" id="ARBA00004123"/>
    </source>
</evidence>
<accession>A0AAU9X6J4</accession>
<comment type="caution">
    <text evidence="19">The sequence shown here is derived from an EMBL/GenBank/DDBJ whole genome shotgun (WGS) entry which is preliminary data.</text>
</comment>
<dbReference type="InterPro" id="IPR039893">
    <property type="entry name" value="CEP120-like"/>
</dbReference>
<evidence type="ECO:0000256" key="2">
    <source>
        <dbReference type="ARBA" id="ARBA00006991"/>
    </source>
</evidence>
<feature type="region of interest" description="Disordered" evidence="15">
    <location>
        <begin position="953"/>
        <end position="993"/>
    </location>
</feature>
<feature type="compositionally biased region" description="Pro residues" evidence="15">
    <location>
        <begin position="1792"/>
        <end position="1805"/>
    </location>
</feature>
<dbReference type="Gene3D" id="2.170.270.10">
    <property type="entry name" value="SET domain"/>
    <property type="match status" value="2"/>
</dbReference>
<keyword evidence="10" id="KW-0805">Transcription regulation</keyword>
<dbReference type="InterPro" id="IPR000008">
    <property type="entry name" value="C2_dom"/>
</dbReference>
<feature type="domain" description="C2H2-type" evidence="17">
    <location>
        <begin position="1481"/>
        <end position="1512"/>
    </location>
</feature>
<feature type="region of interest" description="Disordered" evidence="15">
    <location>
        <begin position="646"/>
        <end position="685"/>
    </location>
</feature>
<proteinExistence type="inferred from homology"/>
<evidence type="ECO:0000256" key="9">
    <source>
        <dbReference type="ARBA" id="ARBA00022833"/>
    </source>
</evidence>
<dbReference type="FunFam" id="3.30.160.60:FF:001174">
    <property type="entry name" value="zinc finger protein 527 isoform X1"/>
    <property type="match status" value="1"/>
</dbReference>
<feature type="compositionally biased region" description="Polar residues" evidence="15">
    <location>
        <begin position="447"/>
        <end position="464"/>
    </location>
</feature>
<evidence type="ECO:0000256" key="12">
    <source>
        <dbReference type="ARBA" id="ARBA00023163"/>
    </source>
</evidence>
<keyword evidence="5" id="KW-0949">S-adenosyl-L-methionine</keyword>
<feature type="region of interest" description="Disordered" evidence="15">
    <location>
        <begin position="1494"/>
        <end position="1527"/>
    </location>
</feature>
<keyword evidence="12" id="KW-0804">Transcription</keyword>
<evidence type="ECO:0000256" key="11">
    <source>
        <dbReference type="ARBA" id="ARBA00023125"/>
    </source>
</evidence>
<feature type="compositionally biased region" description="Basic and acidic residues" evidence="15">
    <location>
        <begin position="390"/>
        <end position="408"/>
    </location>
</feature>
<evidence type="ECO:0000256" key="10">
    <source>
        <dbReference type="ARBA" id="ARBA00023015"/>
    </source>
</evidence>
<dbReference type="GO" id="GO:0008270">
    <property type="term" value="F:zinc ion binding"/>
    <property type="evidence" value="ECO:0007669"/>
    <property type="project" value="UniProtKB-KW"/>
</dbReference>
<evidence type="ECO:0000259" key="17">
    <source>
        <dbReference type="PROSITE" id="PS50157"/>
    </source>
</evidence>
<dbReference type="CDD" id="cd19193">
    <property type="entry name" value="PR-SET_PRDM7_9"/>
    <property type="match status" value="1"/>
</dbReference>
<reference evidence="19 20" key="1">
    <citation type="submission" date="2022-05" db="EMBL/GenBank/DDBJ databases">
        <authorList>
            <consortium name="Genoscope - CEA"/>
            <person name="William W."/>
        </authorList>
    </citation>
    <scope>NUCLEOTIDE SEQUENCE [LARGE SCALE GENOMIC DNA]</scope>
</reference>
<evidence type="ECO:0000313" key="20">
    <source>
        <dbReference type="Proteomes" id="UP001159428"/>
    </source>
</evidence>
<dbReference type="Proteomes" id="UP001159428">
    <property type="component" value="Unassembled WGS sequence"/>
</dbReference>
<sequence length="2007" mass="225255">MGLSDGILVVVSVLEGRRFPKRPRHKIIVETKFDGETLTTDPIDHVETPEFTTELAWELNKKSLHQHRLQRTPIKIQCYALDTLSSQKEAVGYVILDLRTAQQKPAATQWYSLLSTKYQRMKPELKLMLSLEDDTQSKQTEQQSKQEDERQHLRPSPPRKPESDGIQCLLNEDQGYYEIGPQHEDDRIFILSVTIGLASNLAKLVPSSFALPDPNLGGGFYFYYSLLSNDVTNEVFHDLLQPNFPAERASVRIRSNLELLRTFFTQHSGLEIYLCCGDQSLGKAVVSFQGLLNEQQNLASPTVIEGLFPLIAPGRSRQSSGAVDDSEPAVGVSVSLRQEQQETMGNVTSSPLPIVAAGGMGRQRVPEVDSLPYGSKSPAKQLSSSPFRGKQREPGKGSETEITGEHLKGTPPRPQSSTPHSGPEKPGLEGGVTLGAQKNSPSKKSKTAQASQAQISAPGPSSTVPLLGTRLPIDPGAHHFCFSIDLRSISNLDVTSPVNCFLRYTYPFFGSAAPVITSPPVQVQRNMEVLLPKSFCAFDFASSPILLQQTLTRVPLVIEVWHKDSMAGNLLIGVSNMLLASVVSANKVQVLSQGKEVTGYRQIYNERVIIFTTEKPARRIGELHVVLGLEDMGPVNIQRLMEANEHSLSPSLESSQTSSAIPLSEPQRVPPAQPKPPPVTDPRDTEEYKTALELELWKEQQEEMFQAQMQHREDSHMKALAEEWKRRDKERELMVKKKLEEYSRLEEKIKQSIADLERREKLLSTNEAQVMHLKEELEREHERRTTEMREAARRLKDDCSHQVEMERMKVKDLEEQKQRLVEQVYEAEKRYQAKENEFMAYKEQQLTKPEVKLESEINLLKMEKTELERKLETANKSKIHYKQQWGRALRELARLKQQEQTAARARLKKQEQELEHMRLRYLAAEEKEVVKSEKEELEEIKLELARLKQQEEAKARVNQAPTEEQEKTSAANSSQRRSIKHSPGLTSVHEHDEEDIDSRIAKLIEERDTLLHTGVYTTDDRIIVELDRQIRDAIASRGTPTGKRFVQTQIASADKFPLSIVAELIRLFQVDCSSTKRAFAASSQSQGKRYRITSAAVRNCLYERKQLVFIDANKLLRLNFEGFNKQLLCLLCKKEYSEPCPLHGLGHAIVDNKRLQGSRAMRSLPPEVSLCRSSIPGTGLGVCTRKHIPAGTCIGPFEGRRIRPEEVKPGMDTSYMWEIFDGSKLTCFIDGSGEETSGWMRFIQCARSKVEQNLYAFQYKGEVYYRAFKDVTVGKELLVWYDERYVQHFGIPFGYQSMSFTLRMIYLCIRIFDETSVCHSSSDARPMVKEQTGDNKSAQQKPVCAPASLLLRQLSSDSDVDGQRSSSNSDVESDVSDPGNILVPFPKKSPEREFTSWRCQQCRKTFTQRVALQLHVCPCQPSKPYQCGQCSLAFCNSSQLRAHVTSHSSEKPFKCGFCSRAFVGATTLNNHIKSHFGQKPFGCDKCGKTFSQPGLLSRHQRNPRECKSDVSPPTTRKMNEPFGGESVSSVYQPVTKKVKLSPPSSKSAPVSNLKQLSFTMADVQKCLFNVSTVHPIHSREALRKKDGAGCFWCDASATDPSFNCPHHKHETTATKQTSQLSLALRSFPPEVGLCVSSIPGEGYGVCAKQKIPIGAWIGPYEGKFVKPEEISSTSNTSYMWEIFKDGKLAGFVDGSDEEYSSWMRFIRCARHKGEQNLFAFQYLGKVYYRSFKTIQPGQEMLVWYDDKYPQYLGVPSSIFDMGSLTVNGKSNNPDAAEIVRLPSETLTQNQYPPTPPSSVPSPGSPQSPKSQPISPRQHSPSMPIGGEPLNGFQTKVSSAFDFSSVTAANFSNPLPSPESERSNPPSPTSYEDGQNNATKINQPAFSSITELSLWKCGQCKKSFPQRTMLQVHVCNEAPKKPYQCGHCSLSFAHPAQLRAHAVIHASKKPFKCGYCSRAFAGATTLNNHIRTHTGERPFVCDKCGKNFTQGSQLSRHQRIPGDCVARA</sequence>
<organism evidence="19 20">
    <name type="scientific">Pocillopora meandrina</name>
    <dbReference type="NCBI Taxonomy" id="46732"/>
    <lineage>
        <taxon>Eukaryota</taxon>
        <taxon>Metazoa</taxon>
        <taxon>Cnidaria</taxon>
        <taxon>Anthozoa</taxon>
        <taxon>Hexacorallia</taxon>
        <taxon>Scleractinia</taxon>
        <taxon>Astrocoeniina</taxon>
        <taxon>Pocilloporidae</taxon>
        <taxon>Pocillopora</taxon>
    </lineage>
</organism>
<evidence type="ECO:0000256" key="15">
    <source>
        <dbReference type="SAM" id="MobiDB-lite"/>
    </source>
</evidence>
<feature type="compositionally biased region" description="Pro residues" evidence="15">
    <location>
        <begin position="668"/>
        <end position="680"/>
    </location>
</feature>
<evidence type="ECO:0008006" key="21">
    <source>
        <dbReference type="Google" id="ProtNLM"/>
    </source>
</evidence>
<name>A0AAU9X6J4_9CNID</name>